<dbReference type="Proteomes" id="UP000535908">
    <property type="component" value="Unassembled WGS sequence"/>
</dbReference>
<name>A0A7X0Y0F9_9LIST</name>
<dbReference type="AlphaFoldDB" id="A0A7X0Y0F9"/>
<reference evidence="2 3" key="1">
    <citation type="submission" date="2020-03" db="EMBL/GenBank/DDBJ databases">
        <title>Soil Listeria distribution.</title>
        <authorList>
            <person name="Liao J."/>
            <person name="Wiedmann M."/>
        </authorList>
    </citation>
    <scope>NUCLEOTIDE SEQUENCE [LARGE SCALE GENOMIC DNA]</scope>
    <source>
        <strain evidence="2 3">FSL L7-0741</strain>
    </source>
</reference>
<keyword evidence="1" id="KW-0812">Transmembrane</keyword>
<evidence type="ECO:0000256" key="1">
    <source>
        <dbReference type="SAM" id="Phobius"/>
    </source>
</evidence>
<keyword evidence="1" id="KW-1133">Transmembrane helix</keyword>
<feature type="transmembrane region" description="Helical" evidence="1">
    <location>
        <begin position="15"/>
        <end position="35"/>
    </location>
</feature>
<feature type="transmembrane region" description="Helical" evidence="1">
    <location>
        <begin position="41"/>
        <end position="60"/>
    </location>
</feature>
<protein>
    <submittedName>
        <fullName evidence="2">Uncharacterized protein</fullName>
    </submittedName>
</protein>
<comment type="caution">
    <text evidence="2">The sequence shown here is derived from an EMBL/GenBank/DDBJ whole genome shotgun (WGS) entry which is preliminary data.</text>
</comment>
<dbReference type="RefSeq" id="WP_185409247.1">
    <property type="nucleotide sequence ID" value="NZ_JAARRE010000002.1"/>
</dbReference>
<gene>
    <name evidence="2" type="ORF">HCA69_00085</name>
</gene>
<proteinExistence type="predicted"/>
<dbReference type="EMBL" id="JAARWN010000001">
    <property type="protein sequence ID" value="MBC1934741.1"/>
    <property type="molecule type" value="Genomic_DNA"/>
</dbReference>
<accession>A0A7X0Y0F9</accession>
<evidence type="ECO:0000313" key="3">
    <source>
        <dbReference type="Proteomes" id="UP000535908"/>
    </source>
</evidence>
<sequence>MEKRTRKRSKEARRARLFLFLGLLCIIAGIAMYILKFIWVAVPLGLLGALLLGMTIGLKLPRKKE</sequence>
<organism evidence="2 3">
    <name type="scientific">Listeria grandensis</name>
    <dbReference type="NCBI Taxonomy" id="1494963"/>
    <lineage>
        <taxon>Bacteria</taxon>
        <taxon>Bacillati</taxon>
        <taxon>Bacillota</taxon>
        <taxon>Bacilli</taxon>
        <taxon>Bacillales</taxon>
        <taxon>Listeriaceae</taxon>
        <taxon>Listeria</taxon>
    </lineage>
</organism>
<keyword evidence="1" id="KW-0472">Membrane</keyword>
<evidence type="ECO:0000313" key="2">
    <source>
        <dbReference type="EMBL" id="MBC1934741.1"/>
    </source>
</evidence>